<sequence>MSHQPMLRLAQLLNRIPCSMCRHMIRNVFAAGFEILQRKHGRADDLGRSTDAVGVVSHGGRPVVVRCLQTFTTVNLKSFELSRGKFNALPC</sequence>
<evidence type="ECO:0000313" key="2">
    <source>
        <dbReference type="Proteomes" id="UP001597294"/>
    </source>
</evidence>
<comment type="caution">
    <text evidence="1">The sequence shown here is derived from an EMBL/GenBank/DDBJ whole genome shotgun (WGS) entry which is preliminary data.</text>
</comment>
<accession>A0ABW5BME6</accession>
<name>A0ABW5BME6_9PROT</name>
<dbReference type="RefSeq" id="WP_380252411.1">
    <property type="nucleotide sequence ID" value="NZ_JBHUII010000006.1"/>
</dbReference>
<keyword evidence="2" id="KW-1185">Reference proteome</keyword>
<organism evidence="1 2">
    <name type="scientific">Kiloniella antarctica</name>
    <dbReference type="NCBI Taxonomy" id="1550907"/>
    <lineage>
        <taxon>Bacteria</taxon>
        <taxon>Pseudomonadati</taxon>
        <taxon>Pseudomonadota</taxon>
        <taxon>Alphaproteobacteria</taxon>
        <taxon>Rhodospirillales</taxon>
        <taxon>Kiloniellaceae</taxon>
        <taxon>Kiloniella</taxon>
    </lineage>
</organism>
<dbReference type="EMBL" id="JBHUII010000006">
    <property type="protein sequence ID" value="MFD2206610.1"/>
    <property type="molecule type" value="Genomic_DNA"/>
</dbReference>
<reference evidence="2" key="1">
    <citation type="journal article" date="2019" name="Int. J. Syst. Evol. Microbiol.">
        <title>The Global Catalogue of Microorganisms (GCM) 10K type strain sequencing project: providing services to taxonomists for standard genome sequencing and annotation.</title>
        <authorList>
            <consortium name="The Broad Institute Genomics Platform"/>
            <consortium name="The Broad Institute Genome Sequencing Center for Infectious Disease"/>
            <person name="Wu L."/>
            <person name="Ma J."/>
        </authorList>
    </citation>
    <scope>NUCLEOTIDE SEQUENCE [LARGE SCALE GENOMIC DNA]</scope>
    <source>
        <strain evidence="2">CGMCC 4.7192</strain>
    </source>
</reference>
<gene>
    <name evidence="1" type="ORF">ACFSKO_13335</name>
</gene>
<dbReference type="Proteomes" id="UP001597294">
    <property type="component" value="Unassembled WGS sequence"/>
</dbReference>
<evidence type="ECO:0000313" key="1">
    <source>
        <dbReference type="EMBL" id="MFD2206610.1"/>
    </source>
</evidence>
<protein>
    <submittedName>
        <fullName evidence="1">Uncharacterized protein</fullName>
    </submittedName>
</protein>
<proteinExistence type="predicted"/>